<dbReference type="Pfam" id="PF06739">
    <property type="entry name" value="SBBP"/>
    <property type="match status" value="1"/>
</dbReference>
<dbReference type="InterPro" id="IPR010620">
    <property type="entry name" value="SBBP_repeat"/>
</dbReference>
<dbReference type="Proteomes" id="UP000594195">
    <property type="component" value="Chromosome"/>
</dbReference>
<reference evidence="1 2" key="1">
    <citation type="submission" date="2019-05" db="EMBL/GenBank/DDBJ databases">
        <title>Chryseobacterium sp. isolated from King George Island, maritime Antarctica.</title>
        <authorList>
            <person name="Peng X."/>
        </authorList>
    </citation>
    <scope>NUCLEOTIDE SEQUENCE [LARGE SCALE GENOMIC DNA]</scope>
    <source>
        <strain evidence="1 2">7-3A</strain>
    </source>
</reference>
<dbReference type="NCBIfam" id="TIGR04131">
    <property type="entry name" value="Bac_Flav_CTERM"/>
    <property type="match status" value="1"/>
</dbReference>
<evidence type="ECO:0000313" key="2">
    <source>
        <dbReference type="Proteomes" id="UP000594195"/>
    </source>
</evidence>
<dbReference type="InterPro" id="IPR026341">
    <property type="entry name" value="T9SS_type_B"/>
</dbReference>
<accession>A0A7M2Y5T7</accession>
<protein>
    <submittedName>
        <fullName evidence="1">T9SS type B sorting domain-containing protein</fullName>
    </submittedName>
</protein>
<dbReference type="InterPro" id="IPR052918">
    <property type="entry name" value="Motility_Chemotaxis_Reg"/>
</dbReference>
<dbReference type="AlphaFoldDB" id="A0A7M2Y5T7"/>
<keyword evidence="2" id="KW-1185">Reference proteome</keyword>
<dbReference type="InterPro" id="IPR013783">
    <property type="entry name" value="Ig-like_fold"/>
</dbReference>
<evidence type="ECO:0000313" key="1">
    <source>
        <dbReference type="EMBL" id="QOW09607.1"/>
    </source>
</evidence>
<dbReference type="Pfam" id="PF13585">
    <property type="entry name" value="CHU_C"/>
    <property type="match status" value="1"/>
</dbReference>
<dbReference type="Gene3D" id="2.60.40.10">
    <property type="entry name" value="Immunoglobulins"/>
    <property type="match status" value="1"/>
</dbReference>
<dbReference type="PANTHER" id="PTHR35580:SF1">
    <property type="entry name" value="PHYTASE-LIKE DOMAIN-CONTAINING PROTEIN"/>
    <property type="match status" value="1"/>
</dbReference>
<dbReference type="EMBL" id="CP040442">
    <property type="protein sequence ID" value="QOW09607.1"/>
    <property type="molecule type" value="Genomic_DNA"/>
</dbReference>
<dbReference type="RefSeq" id="WP_193812820.1">
    <property type="nucleotide sequence ID" value="NZ_CP040442.1"/>
</dbReference>
<gene>
    <name evidence="1" type="ORF">Q73A0000_04115</name>
</gene>
<name>A0A7M2Y5T7_9FLAO</name>
<sequence length="1125" mass="122908">MNLRFGEMQENIPHSWEEEGLNKNPIEIGFRNLGNETFGFTSAKDISDKVVVIDPVPNRMWSSYYGGDSTDYVSEIVTDKLGNVCITGNTFSTTNIATAGGFITSVYMPSNLDSYVMKMDSNGFKLWGTYTNGSVADINIDSYNNVISTGNVYFLSHIGTPGTHKPNHNNYNHDAYILKLNPNGIREWGTFYGGPGEEYIYGSSIDINDNVIIVGYTESSTEIASASAHQQNRSGYSKDGFIAKINTFGQRVWGTYYGGSGEDILKDCALDEAGNIYIIGETSSNDNMIFGIPYKALKDGPIDAVLALFSQSGDIIFGTYYGGENNEYFTKIDYADQKVIISGNSNSTTKLSTPNAPYPTPVVGSNSLGSIFSLFDKNGQLLMGSYFYNKITDCGFDFDGNILIAGSTTTDGLATPNSFQPLRYNYSEDAFAIKYDVNNYSKIWGTYFGGDSFEVETALHVDKILKNIYLGGRTYSSINIASPNAYQKNKYNTWEDGYVVKFNYCQNNVSASANSNICPGSEIKLLATGGTSYSWTGPNGFTSSLPNPIITNASSIHDGIYICAISGTGDCDGSYSVTVKVEDITAPIPNVTNLPTITGNCKTVITTFPTAFDNCTGNIVGTTADPMQYSLPGNYVIHWIYKDGNGNSSTQDQNVIITSEPLPTANSVQDFCLIDNPKISTIQITGTSVKWYDAAGTLLNRNTPLVNGTKYFATQTLNGCESAQKEILVNVNDPNAPTGNATQDFCSAQNPTISNIILIEQNVKWYNGIGTLLPRTTPLVDGETYYSTQTVNGCESTQKTAVTVSITNGGIPAIDFPWSFCNDTIGNTKTDNLNNYKGNLITNSTNYIFEFFDANNQVIPNPANVNLNIGSNLFNVKISNSLGCFNFVKLNLTLNPKPILNLPLNKEFCNGQTVTLDAGSGFDSYEWTKDDSPTVISKKQILVVSEAGKYSIKVKNSFCENTASVNVTQSVIANIVGIQIINNTAAVQMSAAGDFEYSLDNITWQNLNIFKNLSNGNFTVFVKTKSGCIIGSMNFSIFSIPNAFSPDADGINDTWKIDGIENYPNSEIQVFDRFGTLVFQKITNGTFEWDGFSNSRVLPTGNYWYVIKVSDGRLLNGWVLIKNRN</sequence>
<dbReference type="PANTHER" id="PTHR35580">
    <property type="entry name" value="CELL SURFACE GLYCOPROTEIN (S-LAYER PROTEIN)-LIKE PROTEIN"/>
    <property type="match status" value="1"/>
</dbReference>
<organism evidence="1 2">
    <name type="scientific">Kaistella flava</name>
    <name type="common">ex Peng et al. 2021</name>
    <dbReference type="NCBI Taxonomy" id="2038776"/>
    <lineage>
        <taxon>Bacteria</taxon>
        <taxon>Pseudomonadati</taxon>
        <taxon>Bacteroidota</taxon>
        <taxon>Flavobacteriia</taxon>
        <taxon>Flavobacteriales</taxon>
        <taxon>Weeksellaceae</taxon>
        <taxon>Chryseobacterium group</taxon>
        <taxon>Kaistella</taxon>
    </lineage>
</organism>
<dbReference type="KEGG" id="kfa:Q73A0000_04115"/>
<proteinExistence type="predicted"/>